<reference evidence="1" key="1">
    <citation type="submission" date="2019-08" db="EMBL/GenBank/DDBJ databases">
        <authorList>
            <person name="Kucharzyk K."/>
            <person name="Murdoch R.W."/>
            <person name="Higgins S."/>
            <person name="Loffler F."/>
        </authorList>
    </citation>
    <scope>NUCLEOTIDE SEQUENCE</scope>
</reference>
<proteinExistence type="predicted"/>
<comment type="caution">
    <text evidence="1">The sequence shown here is derived from an EMBL/GenBank/DDBJ whole genome shotgun (WGS) entry which is preliminary data.</text>
</comment>
<name>A0A645CZB7_9ZZZZ</name>
<sequence>MDSKFPGDIVSRGHYPFATGFSWVIRYDNRLTAMFRVVPFFNRSVEGIHIHMDDLPAFIIFGLLKCQDPNLHTVLLTLAGFIAHKFYLLL</sequence>
<gene>
    <name evidence="1" type="ORF">SDC9_129375</name>
</gene>
<dbReference type="EMBL" id="VSSQ01031428">
    <property type="protein sequence ID" value="MPM82314.1"/>
    <property type="molecule type" value="Genomic_DNA"/>
</dbReference>
<dbReference type="AlphaFoldDB" id="A0A645CZB7"/>
<accession>A0A645CZB7</accession>
<organism evidence="1">
    <name type="scientific">bioreactor metagenome</name>
    <dbReference type="NCBI Taxonomy" id="1076179"/>
    <lineage>
        <taxon>unclassified sequences</taxon>
        <taxon>metagenomes</taxon>
        <taxon>ecological metagenomes</taxon>
    </lineage>
</organism>
<protein>
    <submittedName>
        <fullName evidence="1">Uncharacterized protein</fullName>
    </submittedName>
</protein>
<evidence type="ECO:0000313" key="1">
    <source>
        <dbReference type="EMBL" id="MPM82314.1"/>
    </source>
</evidence>